<sequence>MRRLITISLLLIIGQAAAAGEQVISVQHDSARGVTCWILNNAGISCLPDSSLLQTPASTTTDESQAARTSLATSMCQSEQLTAAPPPRQNGLQL</sequence>
<dbReference type="AlphaFoldDB" id="A0A7Y0ZWJ7"/>
<protein>
    <submittedName>
        <fullName evidence="2">Uncharacterized protein</fullName>
    </submittedName>
</protein>
<dbReference type="RefSeq" id="WP_169850679.1">
    <property type="nucleotide sequence ID" value="NZ_JAAQWE010000025.1"/>
</dbReference>
<name>A0A7Y0ZWJ7_PSEVE</name>
<evidence type="ECO:0000256" key="1">
    <source>
        <dbReference type="SAM" id="SignalP"/>
    </source>
</evidence>
<gene>
    <name evidence="2" type="ORF">HBO43_22225</name>
</gene>
<evidence type="ECO:0000313" key="3">
    <source>
        <dbReference type="Proteomes" id="UP000552560"/>
    </source>
</evidence>
<organism evidence="2 3">
    <name type="scientific">Pseudomonas veronii</name>
    <dbReference type="NCBI Taxonomy" id="76761"/>
    <lineage>
        <taxon>Bacteria</taxon>
        <taxon>Pseudomonadati</taxon>
        <taxon>Pseudomonadota</taxon>
        <taxon>Gammaproteobacteria</taxon>
        <taxon>Pseudomonadales</taxon>
        <taxon>Pseudomonadaceae</taxon>
        <taxon>Pseudomonas</taxon>
    </lineage>
</organism>
<dbReference type="Proteomes" id="UP000552560">
    <property type="component" value="Unassembled WGS sequence"/>
</dbReference>
<keyword evidence="1" id="KW-0732">Signal</keyword>
<feature type="chain" id="PRO_5031352606" evidence="1">
    <location>
        <begin position="19"/>
        <end position="94"/>
    </location>
</feature>
<proteinExistence type="predicted"/>
<feature type="signal peptide" evidence="1">
    <location>
        <begin position="1"/>
        <end position="18"/>
    </location>
</feature>
<reference evidence="2 3" key="1">
    <citation type="journal article" date="2020" name="Front. Microbiol.">
        <title>Genetic Organization of the aprX-lipA2 Operon Affects the Proteolytic Potential of Pseudomonas Species in Milk.</title>
        <authorList>
            <person name="Maier C."/>
            <person name="Huptas C."/>
            <person name="von Neubeck M."/>
            <person name="Scherer S."/>
            <person name="Wenning M."/>
            <person name="Lucking G."/>
        </authorList>
    </citation>
    <scope>NUCLEOTIDE SEQUENCE [LARGE SCALE GENOMIC DNA]</scope>
    <source>
        <strain evidence="2 3">WS 4671</strain>
    </source>
</reference>
<accession>A0A7Y0ZWJ7</accession>
<dbReference type="EMBL" id="JAAQWE010000025">
    <property type="protein sequence ID" value="NMX99315.1"/>
    <property type="molecule type" value="Genomic_DNA"/>
</dbReference>
<comment type="caution">
    <text evidence="2">The sequence shown here is derived from an EMBL/GenBank/DDBJ whole genome shotgun (WGS) entry which is preliminary data.</text>
</comment>
<evidence type="ECO:0000313" key="2">
    <source>
        <dbReference type="EMBL" id="NMX99315.1"/>
    </source>
</evidence>